<gene>
    <name evidence="1" type="primary">10</name>
    <name evidence="1" type="ORF">SEA_CICHOLASNAGE_10</name>
</gene>
<dbReference type="KEGG" id="vg:65118610"/>
<reference evidence="1 2" key="1">
    <citation type="submission" date="2018-12" db="EMBL/GenBank/DDBJ databases">
        <authorList>
            <person name="Broussard A.C."/>
            <person name="Carter S.T."/>
            <person name="Coggin J.S."/>
            <person name="Cramer N.A."/>
            <person name="Crawford A.P."/>
            <person name="Crespo I.A."/>
            <person name="DeBellas B.V."/>
            <person name="Dodd E.C."/>
            <person name="Ellis C.M."/>
            <person name="Ellison A.M."/>
            <person name="Hidalgo M.O."/>
            <person name="Janoski J.R."/>
            <person name="Kim I."/>
            <person name="Kovats T.A."/>
            <person name="Lerdritsomboon C."/>
            <person name="Lynam C.H."/>
            <person name="McKenna C.M."/>
            <person name="Meyer C.M."/>
            <person name="Nickerson B.H."/>
            <person name="Oberle N.R."/>
            <person name="Olenick B.R."/>
            <person name="Pitts Q.F."/>
            <person name="Raeesian S.A."/>
            <person name="Raney S.B."/>
            <person name="Reyes P.J."/>
            <person name="Rivera G.J."/>
            <person name="Simon A.M."/>
            <person name="Smith R.M."/>
            <person name="Tran C.A."/>
            <person name="Truban R.G."/>
            <person name="Van V."/>
            <person name="Voshell S.M."/>
            <person name="Walker C.L."/>
            <person name="Walter M.E."/>
            <person name="Whalley N.M."/>
            <person name="Garlena R.A."/>
            <person name="Russell D.A."/>
            <person name="Pope W.H."/>
            <person name="Jacobs-Sera D."/>
            <person name="Hatfull G.F."/>
        </authorList>
    </citation>
    <scope>NUCLEOTIDE SEQUENCE [LARGE SCALE GENOMIC DNA]</scope>
</reference>
<dbReference type="EMBL" id="MK310144">
    <property type="protein sequence ID" value="QAY03437.1"/>
    <property type="molecule type" value="Genomic_DNA"/>
</dbReference>
<keyword evidence="2" id="KW-1185">Reference proteome</keyword>
<dbReference type="GeneID" id="65118610"/>
<name>A0A411BP73_9CAUD</name>
<proteinExistence type="predicted"/>
<dbReference type="Proteomes" id="UP000290122">
    <property type="component" value="Segment"/>
</dbReference>
<evidence type="ECO:0000313" key="1">
    <source>
        <dbReference type="EMBL" id="QAY03437.1"/>
    </source>
</evidence>
<accession>A0A411BP73</accession>
<dbReference type="RefSeq" id="YP_010100906.1">
    <property type="nucleotide sequence ID" value="NC_055786.1"/>
</dbReference>
<evidence type="ECO:0000313" key="2">
    <source>
        <dbReference type="Proteomes" id="UP000290122"/>
    </source>
</evidence>
<organism evidence="1 2">
    <name type="scientific">Mycobacterium phage CicholasNage</name>
    <dbReference type="NCBI Taxonomy" id="2500799"/>
    <lineage>
        <taxon>Viruses</taxon>
        <taxon>Duplodnaviria</taxon>
        <taxon>Heunggongvirae</taxon>
        <taxon>Uroviricota</taxon>
        <taxon>Caudoviricetes</taxon>
        <taxon>Vilmaviridae</taxon>
        <taxon>Lclasvirinae</taxon>
        <taxon>Bronvirus</taxon>
        <taxon>Bronvirus cicholasnage</taxon>
    </lineage>
</organism>
<protein>
    <submittedName>
        <fullName evidence="1">Head-to-tail stopper</fullName>
    </submittedName>
</protein>
<sequence length="107" mass="12114">MNEETITVIRGETDKYGNRTNSDERTVKGIFSWGSGFGRDRQSRGETASLTTELYVKRSVDIRARDRLKRANGELYAVVGHSKWDQGHAFDGFDFGYKVYQVEAVTG</sequence>